<dbReference type="Proteomes" id="UP000247540">
    <property type="component" value="Unassembled WGS sequence"/>
</dbReference>
<feature type="region of interest" description="Disordered" evidence="1">
    <location>
        <begin position="1"/>
        <end position="25"/>
    </location>
</feature>
<dbReference type="CDD" id="cd02440">
    <property type="entry name" value="AdoMet_MTases"/>
    <property type="match status" value="1"/>
</dbReference>
<dbReference type="OrthoDB" id="9791837at2"/>
<dbReference type="EMBL" id="QJTC01000017">
    <property type="protein sequence ID" value="PYE76013.1"/>
    <property type="molecule type" value="Genomic_DNA"/>
</dbReference>
<gene>
    <name evidence="3" type="ORF">DFQ15_11746</name>
</gene>
<dbReference type="SUPFAM" id="SSF53335">
    <property type="entry name" value="S-adenosyl-L-methionine-dependent methyltransferases"/>
    <property type="match status" value="1"/>
</dbReference>
<dbReference type="RefSeq" id="WP_110466168.1">
    <property type="nucleotide sequence ID" value="NZ_JAMOFZ010000017.1"/>
</dbReference>
<evidence type="ECO:0000313" key="3">
    <source>
        <dbReference type="EMBL" id="PYE76013.1"/>
    </source>
</evidence>
<dbReference type="InterPro" id="IPR029063">
    <property type="entry name" value="SAM-dependent_MTases_sf"/>
</dbReference>
<evidence type="ECO:0000256" key="1">
    <source>
        <dbReference type="SAM" id="MobiDB-lite"/>
    </source>
</evidence>
<dbReference type="Pfam" id="PF13847">
    <property type="entry name" value="Methyltransf_31"/>
    <property type="match status" value="1"/>
</dbReference>
<comment type="caution">
    <text evidence="3">The sequence shown here is derived from an EMBL/GenBank/DDBJ whole genome shotgun (WGS) entry which is preliminary data.</text>
</comment>
<dbReference type="AlphaFoldDB" id="A0A318SWP1"/>
<evidence type="ECO:0000313" key="4">
    <source>
        <dbReference type="Proteomes" id="UP000247540"/>
    </source>
</evidence>
<feature type="domain" description="Methyltransferase" evidence="2">
    <location>
        <begin position="45"/>
        <end position="156"/>
    </location>
</feature>
<dbReference type="PANTHER" id="PTHR43464">
    <property type="entry name" value="METHYLTRANSFERASE"/>
    <property type="match status" value="1"/>
</dbReference>
<dbReference type="Gene3D" id="3.40.50.150">
    <property type="entry name" value="Vaccinia Virus protein VP39"/>
    <property type="match status" value="1"/>
</dbReference>
<reference evidence="3 4" key="1">
    <citation type="submission" date="2018-06" db="EMBL/GenBank/DDBJ databases">
        <title>Genomic Encyclopedia of Type Strains, Phase III (KMG-III): the genomes of soil and plant-associated and newly described type strains.</title>
        <authorList>
            <person name="Whitman W."/>
        </authorList>
    </citation>
    <scope>NUCLEOTIDE SEQUENCE [LARGE SCALE GENOMIC DNA]</scope>
    <source>
        <strain evidence="3 4">CECT 7646</strain>
    </source>
</reference>
<protein>
    <submittedName>
        <fullName evidence="3">Methyltransferase family protein</fullName>
    </submittedName>
</protein>
<name>A0A318SWP1_9BURK</name>
<keyword evidence="3" id="KW-0808">Transferase</keyword>
<dbReference type="InterPro" id="IPR025714">
    <property type="entry name" value="Methyltranfer_dom"/>
</dbReference>
<dbReference type="PANTHER" id="PTHR43464:SF92">
    <property type="entry name" value="SLR1071 PROTEIN"/>
    <property type="match status" value="1"/>
</dbReference>
<accession>A0A318SWP1</accession>
<dbReference type="GO" id="GO:0008168">
    <property type="term" value="F:methyltransferase activity"/>
    <property type="evidence" value="ECO:0007669"/>
    <property type="project" value="UniProtKB-KW"/>
</dbReference>
<feature type="compositionally biased region" description="Basic and acidic residues" evidence="1">
    <location>
        <begin position="8"/>
        <end position="17"/>
    </location>
</feature>
<keyword evidence="4" id="KW-1185">Reference proteome</keyword>
<proteinExistence type="predicted"/>
<dbReference type="GO" id="GO:0032259">
    <property type="term" value="P:methylation"/>
    <property type="evidence" value="ECO:0007669"/>
    <property type="project" value="UniProtKB-KW"/>
</dbReference>
<evidence type="ECO:0000259" key="2">
    <source>
        <dbReference type="Pfam" id="PF13847"/>
    </source>
</evidence>
<keyword evidence="3" id="KW-0489">Methyltransferase</keyword>
<organism evidence="3 4">
    <name type="scientific">Xylophilus ampelinus</name>
    <dbReference type="NCBI Taxonomy" id="54067"/>
    <lineage>
        <taxon>Bacteria</taxon>
        <taxon>Pseudomonadati</taxon>
        <taxon>Pseudomonadota</taxon>
        <taxon>Betaproteobacteria</taxon>
        <taxon>Burkholderiales</taxon>
        <taxon>Xylophilus</taxon>
    </lineage>
</organism>
<sequence length="183" mass="20158">MSLQPLADIDRHYDKPDPWGYENNPQDMRRKSEILGILPERAFGRVLDIGCGDGFLTFDLPGAAVVGVDVSPAAVGWADKRKATLSAAEAARFSFRAGSVFDLPQVVEGEFDLVVITGVLYPQYIGAASSVVLQAIDGILRPGGVLVSCHIDSWQPPRFPYALADLSLYPYRDYMHRLEVYLK</sequence>